<dbReference type="AlphaFoldDB" id="A0AAE1G7L1"/>
<keyword evidence="3" id="KW-1185">Reference proteome</keyword>
<evidence type="ECO:0000313" key="2">
    <source>
        <dbReference type="EMBL" id="KAK3886516.1"/>
    </source>
</evidence>
<organism evidence="2 3">
    <name type="scientific">Petrolisthes cinctipes</name>
    <name type="common">Flat porcelain crab</name>
    <dbReference type="NCBI Taxonomy" id="88211"/>
    <lineage>
        <taxon>Eukaryota</taxon>
        <taxon>Metazoa</taxon>
        <taxon>Ecdysozoa</taxon>
        <taxon>Arthropoda</taxon>
        <taxon>Crustacea</taxon>
        <taxon>Multicrustacea</taxon>
        <taxon>Malacostraca</taxon>
        <taxon>Eumalacostraca</taxon>
        <taxon>Eucarida</taxon>
        <taxon>Decapoda</taxon>
        <taxon>Pleocyemata</taxon>
        <taxon>Anomura</taxon>
        <taxon>Galatheoidea</taxon>
        <taxon>Porcellanidae</taxon>
        <taxon>Petrolisthes</taxon>
    </lineage>
</organism>
<protein>
    <submittedName>
        <fullName evidence="2">Uncharacterized protein</fullName>
    </submittedName>
</protein>
<accession>A0AAE1G7L1</accession>
<name>A0AAE1G7L1_PETCI</name>
<reference evidence="2" key="1">
    <citation type="submission" date="2023-10" db="EMBL/GenBank/DDBJ databases">
        <title>Genome assemblies of two species of porcelain crab, Petrolisthes cinctipes and Petrolisthes manimaculis (Anomura: Porcellanidae).</title>
        <authorList>
            <person name="Angst P."/>
        </authorList>
    </citation>
    <scope>NUCLEOTIDE SEQUENCE</scope>
    <source>
        <strain evidence="2">PB745_01</strain>
        <tissue evidence="2">Gill</tissue>
    </source>
</reference>
<evidence type="ECO:0000313" key="1">
    <source>
        <dbReference type="EMBL" id="KAK3886513.1"/>
    </source>
</evidence>
<comment type="caution">
    <text evidence="2">The sequence shown here is derived from an EMBL/GenBank/DDBJ whole genome shotgun (WGS) entry which is preliminary data.</text>
</comment>
<dbReference type="Proteomes" id="UP001286313">
    <property type="component" value="Unassembled WGS sequence"/>
</dbReference>
<evidence type="ECO:0000313" key="3">
    <source>
        <dbReference type="Proteomes" id="UP001286313"/>
    </source>
</evidence>
<proteinExistence type="predicted"/>
<dbReference type="EMBL" id="JAWQEG010000693">
    <property type="protein sequence ID" value="KAK3886516.1"/>
    <property type="molecule type" value="Genomic_DNA"/>
</dbReference>
<dbReference type="EMBL" id="JAWQEG010000693">
    <property type="protein sequence ID" value="KAK3886513.1"/>
    <property type="molecule type" value="Genomic_DNA"/>
</dbReference>
<gene>
    <name evidence="1" type="ORF">Pcinc_009383</name>
    <name evidence="2" type="ORF">Pcinc_009386</name>
</gene>
<sequence length="138" mass="15752">MGNELSLWATTKKVEGTFTLNHPVNLGENMKYAIFVKDLVAMFQERFISLDLTIDAKDQMGWDLQGTAHMMSFHDSFSSLSKSYFHWNYKNVNDNGLCWVRGHALDAKSHPCFTGHIRKNPQVTPDIYSQVPPNSQTL</sequence>